<dbReference type="EMBL" id="JAAGNX010000002">
    <property type="protein sequence ID" value="NDV62211.1"/>
    <property type="molecule type" value="Genomic_DNA"/>
</dbReference>
<organism evidence="2 3">
    <name type="scientific">Oceanipulchritudo coccoides</name>
    <dbReference type="NCBI Taxonomy" id="2706888"/>
    <lineage>
        <taxon>Bacteria</taxon>
        <taxon>Pseudomonadati</taxon>
        <taxon>Verrucomicrobiota</taxon>
        <taxon>Opitutia</taxon>
        <taxon>Puniceicoccales</taxon>
        <taxon>Oceanipulchritudinaceae</taxon>
        <taxon>Oceanipulchritudo</taxon>
    </lineage>
</organism>
<evidence type="ECO:0000313" key="3">
    <source>
        <dbReference type="Proteomes" id="UP000478417"/>
    </source>
</evidence>
<protein>
    <submittedName>
        <fullName evidence="2">Helix-turn-helix transcriptional regulator</fullName>
    </submittedName>
</protein>
<evidence type="ECO:0000259" key="1">
    <source>
        <dbReference type="PROSITE" id="PS50943"/>
    </source>
</evidence>
<dbReference type="Proteomes" id="UP000478417">
    <property type="component" value="Unassembled WGS sequence"/>
</dbReference>
<comment type="caution">
    <text evidence="2">The sequence shown here is derived from an EMBL/GenBank/DDBJ whole genome shotgun (WGS) entry which is preliminary data.</text>
</comment>
<dbReference type="CDD" id="cd00093">
    <property type="entry name" value="HTH_XRE"/>
    <property type="match status" value="1"/>
</dbReference>
<dbReference type="SUPFAM" id="SSF47413">
    <property type="entry name" value="lambda repressor-like DNA-binding domains"/>
    <property type="match status" value="1"/>
</dbReference>
<dbReference type="PROSITE" id="PS50943">
    <property type="entry name" value="HTH_CROC1"/>
    <property type="match status" value="1"/>
</dbReference>
<dbReference type="AlphaFoldDB" id="A0A6B2LZS0"/>
<gene>
    <name evidence="2" type="ORF">G0Q06_07110</name>
</gene>
<dbReference type="GO" id="GO:0003677">
    <property type="term" value="F:DNA binding"/>
    <property type="evidence" value="ECO:0007669"/>
    <property type="project" value="InterPro"/>
</dbReference>
<feature type="domain" description="HTH cro/C1-type" evidence="1">
    <location>
        <begin position="17"/>
        <end position="78"/>
    </location>
</feature>
<dbReference type="InterPro" id="IPR001387">
    <property type="entry name" value="Cro/C1-type_HTH"/>
</dbReference>
<dbReference type="RefSeq" id="WP_163963910.1">
    <property type="nucleotide sequence ID" value="NZ_JAAGNX010000002.1"/>
</dbReference>
<proteinExistence type="predicted"/>
<name>A0A6B2LZS0_9BACT</name>
<dbReference type="InterPro" id="IPR010982">
    <property type="entry name" value="Lambda_DNA-bd_dom_sf"/>
</dbReference>
<reference evidence="2 3" key="1">
    <citation type="submission" date="2020-02" db="EMBL/GenBank/DDBJ databases">
        <title>Albibacoteraceae fam. nov., the first described family within the subdivision 4 Verrucomicrobia.</title>
        <authorList>
            <person name="Xi F."/>
        </authorList>
    </citation>
    <scope>NUCLEOTIDE SEQUENCE [LARGE SCALE GENOMIC DNA]</scope>
    <source>
        <strain evidence="2 3">CK1056</strain>
    </source>
</reference>
<evidence type="ECO:0000313" key="2">
    <source>
        <dbReference type="EMBL" id="NDV62211.1"/>
    </source>
</evidence>
<keyword evidence="3" id="KW-1185">Reference proteome</keyword>
<dbReference type="Pfam" id="PF01381">
    <property type="entry name" value="HTH_3"/>
    <property type="match status" value="1"/>
</dbReference>
<accession>A0A6B2LZS0</accession>
<dbReference type="Gene3D" id="1.10.260.40">
    <property type="entry name" value="lambda repressor-like DNA-binding domains"/>
    <property type="match status" value="1"/>
</dbReference>
<sequence>MRISIRKGAKNVLGPALRRAREESKLRLTQSDLAEIISEMGLSIDRSAISRIENQERTLSDLEFLYFAAALRINPVRLFSLAYQDPSKLPAYRDFEAEEELQVAEEEDNADTLP</sequence>